<evidence type="ECO:0000313" key="11">
    <source>
        <dbReference type="Proteomes" id="UP001589838"/>
    </source>
</evidence>
<evidence type="ECO:0000256" key="7">
    <source>
        <dbReference type="ARBA" id="ARBA00023288"/>
    </source>
</evidence>
<gene>
    <name evidence="10" type="ORF">ACFFHM_12350</name>
</gene>
<dbReference type="InterPro" id="IPR057336">
    <property type="entry name" value="GerAC_N"/>
</dbReference>
<evidence type="ECO:0000259" key="8">
    <source>
        <dbReference type="Pfam" id="PF05504"/>
    </source>
</evidence>
<dbReference type="InterPro" id="IPR008844">
    <property type="entry name" value="Spore_GerAC-like"/>
</dbReference>
<protein>
    <submittedName>
        <fullName evidence="10">Ger(X)C family spore germination protein</fullName>
    </submittedName>
</protein>
<dbReference type="InterPro" id="IPR038501">
    <property type="entry name" value="Spore_GerAC_C_sf"/>
</dbReference>
<keyword evidence="7" id="KW-0449">Lipoprotein</keyword>
<evidence type="ECO:0000256" key="5">
    <source>
        <dbReference type="ARBA" id="ARBA00023136"/>
    </source>
</evidence>
<feature type="domain" description="Spore germination protein N-terminal" evidence="9">
    <location>
        <begin position="23"/>
        <end position="198"/>
    </location>
</feature>
<keyword evidence="4" id="KW-0732">Signal</keyword>
<evidence type="ECO:0000256" key="2">
    <source>
        <dbReference type="ARBA" id="ARBA00007886"/>
    </source>
</evidence>
<evidence type="ECO:0000256" key="3">
    <source>
        <dbReference type="ARBA" id="ARBA00022544"/>
    </source>
</evidence>
<comment type="similarity">
    <text evidence="2">Belongs to the GerABKC lipoprotein family.</text>
</comment>
<dbReference type="Pfam" id="PF25198">
    <property type="entry name" value="Spore_GerAC_N"/>
    <property type="match status" value="1"/>
</dbReference>
<dbReference type="Pfam" id="PF05504">
    <property type="entry name" value="Spore_GerAC"/>
    <property type="match status" value="1"/>
</dbReference>
<keyword evidence="3" id="KW-0309">Germination</keyword>
<evidence type="ECO:0000259" key="9">
    <source>
        <dbReference type="Pfam" id="PF25198"/>
    </source>
</evidence>
<evidence type="ECO:0000256" key="1">
    <source>
        <dbReference type="ARBA" id="ARBA00004635"/>
    </source>
</evidence>
<dbReference type="InterPro" id="IPR046953">
    <property type="entry name" value="Spore_GerAC-like_C"/>
</dbReference>
<sequence length="398" mass="43901">MKRLVLVFFLLFLAVMLIGCWNNRELSDLGIVMGMGIDKVPETNEFRVSFQVVNPGIGSVAMNGGGEGVPIIVYSETSPTLFGAVRKASQKVSRQLFFAHSQIVIIGEELAKEGIDPLFDFLDRAPELRLNSKLLVARGTDATSILKMLTPLEDISAKALNKRVDISSSIFGKTINVNIADTIRKLMGEGEPSINGIQIVGHPSQGILKSNLEQTELGAYLQLKGIALFKDGKLASWIDGDEEKGTLRVLNEMDGTVDNIACEGIKEGIAIELVNSKTDIQVKVKDGQPVYSIHIREEGAIVESQCPIDMSTREALIKLQTQWEELTKENVLKAVSDAKSKKSDIFGFAAELERAKPSEWAELKKDWPDIFAEVEVSVKVEAFIRRIGMRVNPHHLKE</sequence>
<comment type="caution">
    <text evidence="10">The sequence shown here is derived from an EMBL/GenBank/DDBJ whole genome shotgun (WGS) entry which is preliminary data.</text>
</comment>
<dbReference type="Gene3D" id="3.30.300.210">
    <property type="entry name" value="Nutrient germinant receptor protein C, domain 3"/>
    <property type="match status" value="1"/>
</dbReference>
<dbReference type="PANTHER" id="PTHR35789:SF1">
    <property type="entry name" value="SPORE GERMINATION PROTEIN B3"/>
    <property type="match status" value="1"/>
</dbReference>
<evidence type="ECO:0000256" key="4">
    <source>
        <dbReference type="ARBA" id="ARBA00022729"/>
    </source>
</evidence>
<evidence type="ECO:0000256" key="6">
    <source>
        <dbReference type="ARBA" id="ARBA00023139"/>
    </source>
</evidence>
<keyword evidence="6" id="KW-0564">Palmitate</keyword>
<dbReference type="PROSITE" id="PS51257">
    <property type="entry name" value="PROKAR_LIPOPROTEIN"/>
    <property type="match status" value="1"/>
</dbReference>
<dbReference type="RefSeq" id="WP_335958516.1">
    <property type="nucleotide sequence ID" value="NZ_JAXBLX010000002.1"/>
</dbReference>
<accession>A0ABV6KD71</accession>
<name>A0ABV6KD71_9BACI</name>
<keyword evidence="5" id="KW-0472">Membrane</keyword>
<organism evidence="10 11">
    <name type="scientific">Halalkalibacter kiskunsagensis</name>
    <dbReference type="NCBI Taxonomy" id="1548599"/>
    <lineage>
        <taxon>Bacteria</taxon>
        <taxon>Bacillati</taxon>
        <taxon>Bacillota</taxon>
        <taxon>Bacilli</taxon>
        <taxon>Bacillales</taxon>
        <taxon>Bacillaceae</taxon>
        <taxon>Halalkalibacter</taxon>
    </lineage>
</organism>
<feature type="domain" description="Spore germination GerAC-like C-terminal" evidence="8">
    <location>
        <begin position="224"/>
        <end position="388"/>
    </location>
</feature>
<proteinExistence type="inferred from homology"/>
<evidence type="ECO:0000313" key="10">
    <source>
        <dbReference type="EMBL" id="MFC0471255.1"/>
    </source>
</evidence>
<comment type="subcellular location">
    <subcellularLocation>
        <location evidence="1">Membrane</location>
        <topology evidence="1">Lipid-anchor</topology>
    </subcellularLocation>
</comment>
<dbReference type="EMBL" id="JBHLUX010000030">
    <property type="protein sequence ID" value="MFC0471255.1"/>
    <property type="molecule type" value="Genomic_DNA"/>
</dbReference>
<reference evidence="10 11" key="1">
    <citation type="submission" date="2024-09" db="EMBL/GenBank/DDBJ databases">
        <authorList>
            <person name="Sun Q."/>
            <person name="Mori K."/>
        </authorList>
    </citation>
    <scope>NUCLEOTIDE SEQUENCE [LARGE SCALE GENOMIC DNA]</scope>
    <source>
        <strain evidence="10 11">NCAIM B.02610</strain>
    </source>
</reference>
<dbReference type="PANTHER" id="PTHR35789">
    <property type="entry name" value="SPORE GERMINATION PROTEIN B3"/>
    <property type="match status" value="1"/>
</dbReference>
<keyword evidence="11" id="KW-1185">Reference proteome</keyword>
<dbReference type="Proteomes" id="UP001589838">
    <property type="component" value="Unassembled WGS sequence"/>
</dbReference>
<dbReference type="NCBIfam" id="TIGR02887">
    <property type="entry name" value="spore_ger_x_C"/>
    <property type="match status" value="1"/>
</dbReference>